<proteinExistence type="predicted"/>
<feature type="region of interest" description="Disordered" evidence="1">
    <location>
        <begin position="1"/>
        <end position="28"/>
    </location>
</feature>
<name>A0A0A9FMV8_ARUDO</name>
<reference evidence="2" key="2">
    <citation type="journal article" date="2015" name="Data Brief">
        <title>Shoot transcriptome of the giant reed, Arundo donax.</title>
        <authorList>
            <person name="Barrero R.A."/>
            <person name="Guerrero F.D."/>
            <person name="Moolhuijzen P."/>
            <person name="Goolsby J.A."/>
            <person name="Tidwell J."/>
            <person name="Bellgard S.E."/>
            <person name="Bellgard M.I."/>
        </authorList>
    </citation>
    <scope>NUCLEOTIDE SEQUENCE</scope>
    <source>
        <tissue evidence="2">Shoot tissue taken approximately 20 cm above the soil surface</tissue>
    </source>
</reference>
<dbReference type="AlphaFoldDB" id="A0A0A9FMV8"/>
<evidence type="ECO:0000313" key="2">
    <source>
        <dbReference type="EMBL" id="JAE13607.1"/>
    </source>
</evidence>
<evidence type="ECO:0000256" key="1">
    <source>
        <dbReference type="SAM" id="MobiDB-lite"/>
    </source>
</evidence>
<protein>
    <submittedName>
        <fullName evidence="2">Uncharacterized protein</fullName>
    </submittedName>
</protein>
<sequence length="28" mass="3148">MRSTHQGIATQAQRPKSYGQNRNCRSTA</sequence>
<accession>A0A0A9FMV8</accession>
<dbReference type="EMBL" id="GBRH01184289">
    <property type="protein sequence ID" value="JAE13607.1"/>
    <property type="molecule type" value="Transcribed_RNA"/>
</dbReference>
<organism evidence="2">
    <name type="scientific">Arundo donax</name>
    <name type="common">Giant reed</name>
    <name type="synonym">Donax arundinaceus</name>
    <dbReference type="NCBI Taxonomy" id="35708"/>
    <lineage>
        <taxon>Eukaryota</taxon>
        <taxon>Viridiplantae</taxon>
        <taxon>Streptophyta</taxon>
        <taxon>Embryophyta</taxon>
        <taxon>Tracheophyta</taxon>
        <taxon>Spermatophyta</taxon>
        <taxon>Magnoliopsida</taxon>
        <taxon>Liliopsida</taxon>
        <taxon>Poales</taxon>
        <taxon>Poaceae</taxon>
        <taxon>PACMAD clade</taxon>
        <taxon>Arundinoideae</taxon>
        <taxon>Arundineae</taxon>
        <taxon>Arundo</taxon>
    </lineage>
</organism>
<reference evidence="2" key="1">
    <citation type="submission" date="2014-09" db="EMBL/GenBank/DDBJ databases">
        <authorList>
            <person name="Magalhaes I.L.F."/>
            <person name="Oliveira U."/>
            <person name="Santos F.R."/>
            <person name="Vidigal T.H.D.A."/>
            <person name="Brescovit A.D."/>
            <person name="Santos A.J."/>
        </authorList>
    </citation>
    <scope>NUCLEOTIDE SEQUENCE</scope>
    <source>
        <tissue evidence="2">Shoot tissue taken approximately 20 cm above the soil surface</tissue>
    </source>
</reference>